<dbReference type="PANTHER" id="PTHR31579:SF84">
    <property type="entry name" value="F21O3.6 PROTEIN"/>
    <property type="match status" value="1"/>
</dbReference>
<sequence length="305" mass="33318">MSGFTKMKRVTDPLDAEARARIVGRGSDYFSSGGGGNCSPQSDDDDAFSSLSELFLGLNADDDSGGGSSPDDCEGGDTTSSMHEFGGGSACGAAECLIKSVVLDLRDAYKKALMAHVWKAVQVFSCARSSREIVRRNVMAYLRNCGYNAAICSTKWEGSGGLSAGNYEFIDVLRAENNSARYFIDLDFAAEFEIARPTEPYERLMQHMPRVFVGTGEDLKQISKAVSDAARRSLKSRGLHLPPWRKNRFMQNKWLGPFRRTTHVFPATFASAQPVNRSYGVKCRAVGFDAAVNGGRLLLSTTRTR</sequence>
<keyword evidence="3" id="KW-1185">Reference proteome</keyword>
<reference evidence="2 3" key="1">
    <citation type="journal article" date="2013" name="Proc. Natl. Acad. Sci. U.S.A.">
        <title>Fine-scale variation in meiotic recombination in Mimulus inferred from population shotgun sequencing.</title>
        <authorList>
            <person name="Hellsten U."/>
            <person name="Wright K.M."/>
            <person name="Jenkins J."/>
            <person name="Shu S."/>
            <person name="Yuan Y."/>
            <person name="Wessler S.R."/>
            <person name="Schmutz J."/>
            <person name="Willis J.H."/>
            <person name="Rokhsar D.S."/>
        </authorList>
    </citation>
    <scope>NUCLEOTIDE SEQUENCE [LARGE SCALE GENOMIC DNA]</scope>
    <source>
        <strain evidence="3">cv. DUN x IM62</strain>
    </source>
</reference>
<protein>
    <recommendedName>
        <fullName evidence="4">DUF506 domain-containing protein</fullName>
    </recommendedName>
</protein>
<dbReference type="EMBL" id="KI630394">
    <property type="protein sequence ID" value="EYU40643.1"/>
    <property type="molecule type" value="Genomic_DNA"/>
</dbReference>
<evidence type="ECO:0000313" key="3">
    <source>
        <dbReference type="Proteomes" id="UP000030748"/>
    </source>
</evidence>
<dbReference type="eggNOG" id="ENOG502QTYV">
    <property type="taxonomic scope" value="Eukaryota"/>
</dbReference>
<dbReference type="AlphaFoldDB" id="A0A022RLK6"/>
<feature type="region of interest" description="Disordered" evidence="1">
    <location>
        <begin position="27"/>
        <end position="47"/>
    </location>
</feature>
<gene>
    <name evidence="2" type="ORF">MIMGU_mgv1a018130mg</name>
</gene>
<proteinExistence type="predicted"/>
<dbReference type="OMA" id="GMDVIKC"/>
<dbReference type="Pfam" id="PF04720">
    <property type="entry name" value="PDDEXK_6"/>
    <property type="match status" value="1"/>
</dbReference>
<dbReference type="PhylomeDB" id="A0A022RLK6"/>
<dbReference type="OrthoDB" id="548115at2759"/>
<dbReference type="InterPro" id="IPR006502">
    <property type="entry name" value="PDDEXK-like"/>
</dbReference>
<evidence type="ECO:0000313" key="2">
    <source>
        <dbReference type="EMBL" id="EYU40643.1"/>
    </source>
</evidence>
<dbReference type="NCBIfam" id="TIGR01615">
    <property type="entry name" value="A_thal_3542"/>
    <property type="match status" value="1"/>
</dbReference>
<dbReference type="PANTHER" id="PTHR31579">
    <property type="entry name" value="OS03G0796600 PROTEIN"/>
    <property type="match status" value="1"/>
</dbReference>
<name>A0A022RLK6_ERYGU</name>
<evidence type="ECO:0008006" key="4">
    <source>
        <dbReference type="Google" id="ProtNLM"/>
    </source>
</evidence>
<feature type="region of interest" description="Disordered" evidence="1">
    <location>
        <begin position="60"/>
        <end position="79"/>
    </location>
</feature>
<organism evidence="2 3">
    <name type="scientific">Erythranthe guttata</name>
    <name type="common">Yellow monkey flower</name>
    <name type="synonym">Mimulus guttatus</name>
    <dbReference type="NCBI Taxonomy" id="4155"/>
    <lineage>
        <taxon>Eukaryota</taxon>
        <taxon>Viridiplantae</taxon>
        <taxon>Streptophyta</taxon>
        <taxon>Embryophyta</taxon>
        <taxon>Tracheophyta</taxon>
        <taxon>Spermatophyta</taxon>
        <taxon>Magnoliopsida</taxon>
        <taxon>eudicotyledons</taxon>
        <taxon>Gunneridae</taxon>
        <taxon>Pentapetalae</taxon>
        <taxon>asterids</taxon>
        <taxon>lamiids</taxon>
        <taxon>Lamiales</taxon>
        <taxon>Phrymaceae</taxon>
        <taxon>Erythranthe</taxon>
    </lineage>
</organism>
<dbReference type="KEGG" id="egt:105954399"/>
<dbReference type="Proteomes" id="UP000030748">
    <property type="component" value="Unassembled WGS sequence"/>
</dbReference>
<accession>A0A022RLK6</accession>
<dbReference type="STRING" id="4155.A0A022RLK6"/>
<evidence type="ECO:0000256" key="1">
    <source>
        <dbReference type="SAM" id="MobiDB-lite"/>
    </source>
</evidence>